<keyword evidence="7" id="KW-1185">Reference proteome</keyword>
<dbReference type="InterPro" id="IPR021860">
    <property type="entry name" value="Peptidase_S12_Pab87-rel_C"/>
</dbReference>
<evidence type="ECO:0008006" key="8">
    <source>
        <dbReference type="Google" id="ProtNLM"/>
    </source>
</evidence>
<comment type="similarity">
    <text evidence="1">Belongs to the peptidase S12 family.</text>
</comment>
<protein>
    <recommendedName>
        <fullName evidence="8">Beta-lactamase-related domain-containing protein</fullName>
    </recommendedName>
</protein>
<dbReference type="AlphaFoldDB" id="A0A423WJ21"/>
<dbReference type="InterPro" id="IPR001466">
    <property type="entry name" value="Beta-lactam-related"/>
</dbReference>
<proteinExistence type="inferred from homology"/>
<evidence type="ECO:0000256" key="1">
    <source>
        <dbReference type="ARBA" id="ARBA00038215"/>
    </source>
</evidence>
<comment type="caution">
    <text evidence="6">The sequence shown here is derived from an EMBL/GenBank/DDBJ whole genome shotgun (WGS) entry which is preliminary data.</text>
</comment>
<feature type="domain" description="Beta-lactamase-related" evidence="4">
    <location>
        <begin position="48"/>
        <end position="445"/>
    </location>
</feature>
<feature type="domain" description="Peptidase S12 Pab87-related C-terminal" evidence="5">
    <location>
        <begin position="502"/>
        <end position="602"/>
    </location>
</feature>
<dbReference type="Pfam" id="PF00144">
    <property type="entry name" value="Beta-lactamase"/>
    <property type="match status" value="1"/>
</dbReference>
<feature type="region of interest" description="Disordered" evidence="2">
    <location>
        <begin position="197"/>
        <end position="223"/>
    </location>
</feature>
<dbReference type="Pfam" id="PF11954">
    <property type="entry name" value="DUF3471"/>
    <property type="match status" value="1"/>
</dbReference>
<dbReference type="STRING" id="252740.A0A423WJ21"/>
<dbReference type="InterPro" id="IPR050491">
    <property type="entry name" value="AmpC-like"/>
</dbReference>
<reference evidence="6 7" key="1">
    <citation type="submission" date="2015-09" db="EMBL/GenBank/DDBJ databases">
        <title>Host preference determinants of Valsa canker pathogens revealed by comparative genomics.</title>
        <authorList>
            <person name="Yin Z."/>
            <person name="Huang L."/>
        </authorList>
    </citation>
    <scope>NUCLEOTIDE SEQUENCE [LARGE SCALE GENOMIC DNA]</scope>
    <source>
        <strain evidence="6 7">YSFL</strain>
    </source>
</reference>
<dbReference type="InterPro" id="IPR012338">
    <property type="entry name" value="Beta-lactam/transpept-like"/>
</dbReference>
<feature type="chain" id="PRO_5019186356" description="Beta-lactamase-related domain-containing protein" evidence="3">
    <location>
        <begin position="21"/>
        <end position="623"/>
    </location>
</feature>
<evidence type="ECO:0000256" key="3">
    <source>
        <dbReference type="SAM" id="SignalP"/>
    </source>
</evidence>
<accession>A0A423WJ21</accession>
<evidence type="ECO:0000313" key="6">
    <source>
        <dbReference type="EMBL" id="ROW03397.1"/>
    </source>
</evidence>
<evidence type="ECO:0000313" key="7">
    <source>
        <dbReference type="Proteomes" id="UP000284375"/>
    </source>
</evidence>
<evidence type="ECO:0000259" key="4">
    <source>
        <dbReference type="Pfam" id="PF00144"/>
    </source>
</evidence>
<dbReference type="PANTHER" id="PTHR46825">
    <property type="entry name" value="D-ALANYL-D-ALANINE-CARBOXYPEPTIDASE/ENDOPEPTIDASE AMPH"/>
    <property type="match status" value="1"/>
</dbReference>
<feature type="compositionally biased region" description="Low complexity" evidence="2">
    <location>
        <begin position="210"/>
        <end position="220"/>
    </location>
</feature>
<dbReference type="Gene3D" id="3.40.710.10">
    <property type="entry name" value="DD-peptidase/beta-lactamase superfamily"/>
    <property type="match status" value="1"/>
</dbReference>
<organism evidence="6 7">
    <name type="scientific">Cytospora chrysosperma</name>
    <name type="common">Cytospora canker fungus</name>
    <name type="synonym">Sphaeria chrysosperma</name>
    <dbReference type="NCBI Taxonomy" id="252740"/>
    <lineage>
        <taxon>Eukaryota</taxon>
        <taxon>Fungi</taxon>
        <taxon>Dikarya</taxon>
        <taxon>Ascomycota</taxon>
        <taxon>Pezizomycotina</taxon>
        <taxon>Sordariomycetes</taxon>
        <taxon>Sordariomycetidae</taxon>
        <taxon>Diaporthales</taxon>
        <taxon>Cytosporaceae</taxon>
        <taxon>Cytospora</taxon>
    </lineage>
</organism>
<gene>
    <name evidence="6" type="ORF">VSDG_01205</name>
</gene>
<dbReference type="Proteomes" id="UP000284375">
    <property type="component" value="Unassembled WGS sequence"/>
</dbReference>
<keyword evidence="3" id="KW-0732">Signal</keyword>
<evidence type="ECO:0000256" key="2">
    <source>
        <dbReference type="SAM" id="MobiDB-lite"/>
    </source>
</evidence>
<dbReference type="OrthoDB" id="5946976at2759"/>
<feature type="signal peptide" evidence="3">
    <location>
        <begin position="1"/>
        <end position="20"/>
    </location>
</feature>
<dbReference type="PANTHER" id="PTHR46825:SF9">
    <property type="entry name" value="BETA-LACTAMASE-RELATED DOMAIN-CONTAINING PROTEIN"/>
    <property type="match status" value="1"/>
</dbReference>
<sequence>MRSPNHQLVLGALCAGQALAAEAAQRPLQGGGGTSKKGESPFTDEYAKHVDRLLERWHVPGMAVGVVDGDDIWTEVRPKFDPVYFRGDLYDTRLPECRGREVRDSGFRGYGIATYPSTPVTPSTLFYCASTSKAFTAAALSIMIESGNYTVPALPGTPGRLGWDTPVHDILPEDFVLADEWATAHVTLEDALSHRTGLPRHDKASAHRVSNSSSNSSSSSRTATIRDGVRALRYLPLNAAPRTKWQYCNHMYVVATHVVETLTGGRWLGDVLRAWIWDPLGMRSTYFSLGDAAAAPEHLADGYAWDGERVDGDGGGGGGFLRVPLMPTDEVGGAGAVMSNVEDYTRWIRSLLREDGPVPKEGHRAFKTPRMIVSPEDALPPSLSGGRKKKKGPLDSPFMYALGWETASYRGHKFWAHSGGMHAYGAEVYFFPDLDYGVVTFGNTAISSNGLGLVLLWGLVDDKLGVPEDERYDWGSEMEDWHEKMDAKLDKAITKYYPNRPVPAISPSLPLEAYTGTYFHPGYLSFTLELATPGWTTRSKAALTAARRDVTWPTVNEFEHVTGEYWMMFQYMLDNPGGPMKEYAPVQFRIGANGVAEALGITWLSTTGEEDTVEGLVWFDRVE</sequence>
<evidence type="ECO:0000259" key="5">
    <source>
        <dbReference type="Pfam" id="PF11954"/>
    </source>
</evidence>
<dbReference type="EMBL" id="LJZO01000003">
    <property type="protein sequence ID" value="ROW03397.1"/>
    <property type="molecule type" value="Genomic_DNA"/>
</dbReference>
<name>A0A423WJ21_CYTCH</name>
<dbReference type="SUPFAM" id="SSF56601">
    <property type="entry name" value="beta-lactamase/transpeptidase-like"/>
    <property type="match status" value="1"/>
</dbReference>